<name>A0A9P0ZIP8_CUSEU</name>
<comment type="caution">
    <text evidence="2">The sequence shown here is derived from an EMBL/GenBank/DDBJ whole genome shotgun (WGS) entry which is preliminary data.</text>
</comment>
<proteinExistence type="predicted"/>
<dbReference type="InterPro" id="IPR054722">
    <property type="entry name" value="PolX-like_BBD"/>
</dbReference>
<sequence>MLQIVVEETVVVETVGLRTLLHLEEDDDRTWWVDSGATSHMYKDRRWFEKLTPVDDGSTVMMGDKSSQPICGFGVVSLTFTSGRAIKLSDVLFVPRLSKNLVS</sequence>
<evidence type="ECO:0000313" key="3">
    <source>
        <dbReference type="Proteomes" id="UP001152484"/>
    </source>
</evidence>
<reference evidence="2" key="1">
    <citation type="submission" date="2022-07" db="EMBL/GenBank/DDBJ databases">
        <authorList>
            <person name="Macas J."/>
            <person name="Novak P."/>
            <person name="Neumann P."/>
        </authorList>
    </citation>
    <scope>NUCLEOTIDE SEQUENCE</scope>
</reference>
<protein>
    <recommendedName>
        <fullName evidence="1">Retrovirus-related Pol polyprotein from transposon TNT 1-94-like beta-barrel domain-containing protein</fullName>
    </recommendedName>
</protein>
<evidence type="ECO:0000259" key="1">
    <source>
        <dbReference type="Pfam" id="PF22936"/>
    </source>
</evidence>
<organism evidence="2 3">
    <name type="scientific">Cuscuta europaea</name>
    <name type="common">European dodder</name>
    <dbReference type="NCBI Taxonomy" id="41803"/>
    <lineage>
        <taxon>Eukaryota</taxon>
        <taxon>Viridiplantae</taxon>
        <taxon>Streptophyta</taxon>
        <taxon>Embryophyta</taxon>
        <taxon>Tracheophyta</taxon>
        <taxon>Spermatophyta</taxon>
        <taxon>Magnoliopsida</taxon>
        <taxon>eudicotyledons</taxon>
        <taxon>Gunneridae</taxon>
        <taxon>Pentapetalae</taxon>
        <taxon>asterids</taxon>
        <taxon>lamiids</taxon>
        <taxon>Solanales</taxon>
        <taxon>Convolvulaceae</taxon>
        <taxon>Cuscuteae</taxon>
        <taxon>Cuscuta</taxon>
        <taxon>Cuscuta subgen. Cuscuta</taxon>
    </lineage>
</organism>
<feature type="non-terminal residue" evidence="2">
    <location>
        <position position="103"/>
    </location>
</feature>
<keyword evidence="3" id="KW-1185">Reference proteome</keyword>
<evidence type="ECO:0000313" key="2">
    <source>
        <dbReference type="EMBL" id="CAH9100792.1"/>
    </source>
</evidence>
<gene>
    <name evidence="2" type="ORF">CEURO_LOCUS15109</name>
</gene>
<accession>A0A9P0ZIP8</accession>
<dbReference type="EMBL" id="CAMAPE010000038">
    <property type="protein sequence ID" value="CAH9100792.1"/>
    <property type="molecule type" value="Genomic_DNA"/>
</dbReference>
<dbReference type="AlphaFoldDB" id="A0A9P0ZIP8"/>
<dbReference type="PANTHER" id="PTHR47592:SF29">
    <property type="entry name" value="ZINC FINGER, CCHC-TYPE"/>
    <property type="match status" value="1"/>
</dbReference>
<dbReference type="Proteomes" id="UP001152484">
    <property type="component" value="Unassembled WGS sequence"/>
</dbReference>
<dbReference type="PANTHER" id="PTHR47592">
    <property type="entry name" value="PBF68 PROTEIN"/>
    <property type="match status" value="1"/>
</dbReference>
<feature type="domain" description="Retrovirus-related Pol polyprotein from transposon TNT 1-94-like beta-barrel" evidence="1">
    <location>
        <begin position="31"/>
        <end position="103"/>
    </location>
</feature>
<dbReference type="Pfam" id="PF22936">
    <property type="entry name" value="Pol_BBD"/>
    <property type="match status" value="1"/>
</dbReference>
<dbReference type="OrthoDB" id="2596766at2759"/>